<dbReference type="OrthoDB" id="10631946at2759"/>
<evidence type="ECO:0000313" key="1">
    <source>
        <dbReference type="EMBL" id="CAF1518742.1"/>
    </source>
</evidence>
<accession>A0A815UP49</accession>
<keyword evidence="3" id="KW-1185">Reference proteome</keyword>
<gene>
    <name evidence="1" type="ORF">GPM918_LOCUS37453</name>
    <name evidence="2" type="ORF">SRO942_LOCUS38219</name>
</gene>
<sequence>MILNNGRIYVDSDYGHSAATCQHSAKCFKCGQEHAYGKNCRNQIRCGNCVEARMTGAPECQYKVSYRKHCLQQQQNQAVIPNSNSWFPSIAKMCSTIIEATTSVQNNTVLMKKSPITSSARQFNQQQTDPTASLAAIIQKAIKDSQAIILNKMNELELKCVIGSNEQLNMKKQLEQNIVPQMNVLTGLISSLCSKLGQTGIIKHDEKRNQKGDHLAKRLYDHDNMKVFNDNRPTSRYSNAIIDLCISRVDISLEKAKPNHRIIINDHYPVFWTITSITLNRHENYFMRKTDWQLLNVSLQKFQPYWHDQLNLMENTPDAALLLYEKFLVALQERCTSCHLANKYRPSLPQYFVGVLKHRKEIFQCYCHLKTDDLKDLLKQINHFIKSEFRATKRATSQKFCGTLEPNKTEQFWRRTKTIFKTKTSLTQGFIRADNLIITDTNQMTDHAYN</sequence>
<comment type="caution">
    <text evidence="1">The sequence shown here is derived from an EMBL/GenBank/DDBJ whole genome shotgun (WGS) entry which is preliminary data.</text>
</comment>
<dbReference type="Proteomes" id="UP000681722">
    <property type="component" value="Unassembled WGS sequence"/>
</dbReference>
<dbReference type="Proteomes" id="UP000663829">
    <property type="component" value="Unassembled WGS sequence"/>
</dbReference>
<dbReference type="AlphaFoldDB" id="A0A815UP49"/>
<evidence type="ECO:0000313" key="3">
    <source>
        <dbReference type="Proteomes" id="UP000663829"/>
    </source>
</evidence>
<dbReference type="EMBL" id="CAJNOQ010023696">
    <property type="protein sequence ID" value="CAF1518742.1"/>
    <property type="molecule type" value="Genomic_DNA"/>
</dbReference>
<organism evidence="1 3">
    <name type="scientific">Didymodactylos carnosus</name>
    <dbReference type="NCBI Taxonomy" id="1234261"/>
    <lineage>
        <taxon>Eukaryota</taxon>
        <taxon>Metazoa</taxon>
        <taxon>Spiralia</taxon>
        <taxon>Gnathifera</taxon>
        <taxon>Rotifera</taxon>
        <taxon>Eurotatoria</taxon>
        <taxon>Bdelloidea</taxon>
        <taxon>Philodinida</taxon>
        <taxon>Philodinidae</taxon>
        <taxon>Didymodactylos</taxon>
    </lineage>
</organism>
<protein>
    <submittedName>
        <fullName evidence="1">Uncharacterized protein</fullName>
    </submittedName>
</protein>
<name>A0A815UP49_9BILA</name>
<proteinExistence type="predicted"/>
<dbReference type="EMBL" id="CAJOBC010089246">
    <property type="protein sequence ID" value="CAF4378417.1"/>
    <property type="molecule type" value="Genomic_DNA"/>
</dbReference>
<reference evidence="1" key="1">
    <citation type="submission" date="2021-02" db="EMBL/GenBank/DDBJ databases">
        <authorList>
            <person name="Nowell W R."/>
        </authorList>
    </citation>
    <scope>NUCLEOTIDE SEQUENCE</scope>
</reference>
<evidence type="ECO:0000313" key="2">
    <source>
        <dbReference type="EMBL" id="CAF4378417.1"/>
    </source>
</evidence>